<dbReference type="Pfam" id="PF00383">
    <property type="entry name" value="dCMP_cyt_deam_1"/>
    <property type="match status" value="1"/>
</dbReference>
<keyword evidence="8" id="KW-1185">Reference proteome</keyword>
<reference evidence="7 8" key="1">
    <citation type="submission" date="2023-09" db="EMBL/GenBank/DDBJ databases">
        <title>Thioclava shenzhenensis sp. nov., a multidrug resistant bacteria-antagonizing species isolated from coastal seawater.</title>
        <authorList>
            <person name="Long M."/>
        </authorList>
    </citation>
    <scope>NUCLEOTIDE SEQUENCE [LARGE SCALE GENOMIC DNA]</scope>
    <source>
        <strain evidence="7 8">FTW29</strain>
        <plasmid evidence="7 8">unnamed2</plasmid>
    </source>
</reference>
<keyword evidence="7" id="KW-0378">Hydrolase</keyword>
<evidence type="ECO:0000256" key="2">
    <source>
        <dbReference type="ARBA" id="ARBA00012766"/>
    </source>
</evidence>
<evidence type="ECO:0000259" key="6">
    <source>
        <dbReference type="PROSITE" id="PS51747"/>
    </source>
</evidence>
<dbReference type="Gene3D" id="3.40.140.10">
    <property type="entry name" value="Cytidine Deaminase, domain 2"/>
    <property type="match status" value="1"/>
</dbReference>
<keyword evidence="7" id="KW-0560">Oxidoreductase</keyword>
<dbReference type="InterPro" id="IPR004794">
    <property type="entry name" value="Eubact_RibD"/>
</dbReference>
<evidence type="ECO:0000256" key="4">
    <source>
        <dbReference type="ARBA" id="ARBA00022723"/>
    </source>
</evidence>
<evidence type="ECO:0000256" key="3">
    <source>
        <dbReference type="ARBA" id="ARBA00022619"/>
    </source>
</evidence>
<dbReference type="PANTHER" id="PTHR11079:SF162">
    <property type="entry name" value="RIBOFLAVIN BIOSYNTHESIS PROTEIN PYRD, CHLOROPLASTIC"/>
    <property type="match status" value="1"/>
</dbReference>
<name>A0ABZ1E416_9RHOB</name>
<evidence type="ECO:0000313" key="7">
    <source>
        <dbReference type="EMBL" id="WRY35778.1"/>
    </source>
</evidence>
<dbReference type="EMBL" id="CP135445">
    <property type="protein sequence ID" value="WRY35778.1"/>
    <property type="molecule type" value="Genomic_DNA"/>
</dbReference>
<dbReference type="PROSITE" id="PS51747">
    <property type="entry name" value="CYT_DCMP_DEAMINASES_2"/>
    <property type="match status" value="1"/>
</dbReference>
<dbReference type="NCBIfam" id="TIGR00326">
    <property type="entry name" value="eubact_ribD"/>
    <property type="match status" value="1"/>
</dbReference>
<evidence type="ECO:0000256" key="5">
    <source>
        <dbReference type="ARBA" id="ARBA00022833"/>
    </source>
</evidence>
<sequence length="235" mass="25167">MPRTRRCSDTQWMQRALDLARGAQGLVWPNPPVGCVLVKDGRALAEAATYPGGRPHAERAAIEAAGEEARGGTLYVTLEPCCHWGQTPPCTDAIISAGIARVVCAMQDPDPRVNGGGFRRLGAAGVRLSVGLGADAAAKIMAGFLHRTRTGQPLVLTMENARTEIPRSCDGSLCTQGDGLWLQFRTKQGQERRRLSGDMPELLALLGEWGLTMVAVPEDDPCLQAMPAVDLIRAE</sequence>
<dbReference type="InterPro" id="IPR016192">
    <property type="entry name" value="APOBEC/CMP_deaminase_Zn-bd"/>
</dbReference>
<protein>
    <recommendedName>
        <fullName evidence="2">diaminohydroxyphosphoribosylaminopyrimidine deaminase</fullName>
        <ecNumber evidence="2">3.5.4.26</ecNumber>
    </recommendedName>
</protein>
<dbReference type="InterPro" id="IPR016193">
    <property type="entry name" value="Cytidine_deaminase-like"/>
</dbReference>
<dbReference type="Proteomes" id="UP001623290">
    <property type="component" value="Plasmid unnamed2"/>
</dbReference>
<keyword evidence="4" id="KW-0479">Metal-binding</keyword>
<dbReference type="SUPFAM" id="SSF53927">
    <property type="entry name" value="Cytidine deaminase-like"/>
    <property type="match status" value="1"/>
</dbReference>
<gene>
    <name evidence="7" type="primary">ribD</name>
    <name evidence="7" type="ORF">RPE78_16265</name>
</gene>
<dbReference type="GO" id="GO:0008703">
    <property type="term" value="F:5-amino-6-(5-phosphoribosylamino)uracil reductase activity"/>
    <property type="evidence" value="ECO:0007669"/>
    <property type="project" value="UniProtKB-EC"/>
</dbReference>
<dbReference type="PROSITE" id="PS00903">
    <property type="entry name" value="CYT_DCMP_DEAMINASES_1"/>
    <property type="match status" value="1"/>
</dbReference>
<dbReference type="CDD" id="cd01284">
    <property type="entry name" value="Riboflavin_deaminase-reductase"/>
    <property type="match status" value="1"/>
</dbReference>
<organism evidence="7 8">
    <name type="scientific">Thioclava litoralis</name>
    <dbReference type="NCBI Taxonomy" id="3076557"/>
    <lineage>
        <taxon>Bacteria</taxon>
        <taxon>Pseudomonadati</taxon>
        <taxon>Pseudomonadota</taxon>
        <taxon>Alphaproteobacteria</taxon>
        <taxon>Rhodobacterales</taxon>
        <taxon>Paracoccaceae</taxon>
        <taxon>Thioclava</taxon>
    </lineage>
</organism>
<feature type="domain" description="CMP/dCMP-type deaminase" evidence="6">
    <location>
        <begin position="7"/>
        <end position="121"/>
    </location>
</feature>
<proteinExistence type="predicted"/>
<comment type="pathway">
    <text evidence="1">Cofactor biosynthesis; riboflavin biosynthesis; 5-amino-6-(D-ribitylamino)uracil from GTP: step 2/4.</text>
</comment>
<keyword evidence="7" id="KW-0614">Plasmid</keyword>
<dbReference type="EC" id="3.5.4.26" evidence="2"/>
<dbReference type="GO" id="GO:0008835">
    <property type="term" value="F:diaminohydroxyphosphoribosylaminopyrimidine deaminase activity"/>
    <property type="evidence" value="ECO:0007669"/>
    <property type="project" value="UniProtKB-EC"/>
</dbReference>
<dbReference type="PANTHER" id="PTHR11079">
    <property type="entry name" value="CYTOSINE DEAMINASE FAMILY MEMBER"/>
    <property type="match status" value="1"/>
</dbReference>
<geneLocation type="plasmid" evidence="7 8">
    <name>unnamed2</name>
</geneLocation>
<dbReference type="RefSeq" id="WP_406721721.1">
    <property type="nucleotide sequence ID" value="NZ_CP135445.1"/>
</dbReference>
<evidence type="ECO:0000256" key="1">
    <source>
        <dbReference type="ARBA" id="ARBA00004882"/>
    </source>
</evidence>
<accession>A0ABZ1E416</accession>
<evidence type="ECO:0000313" key="8">
    <source>
        <dbReference type="Proteomes" id="UP001623290"/>
    </source>
</evidence>
<keyword evidence="3" id="KW-0686">Riboflavin biosynthesis</keyword>
<keyword evidence="5" id="KW-0862">Zinc</keyword>
<dbReference type="InterPro" id="IPR002125">
    <property type="entry name" value="CMP_dCMP_dom"/>
</dbReference>